<dbReference type="OrthoDB" id="962463at2"/>
<dbReference type="CDD" id="cd07043">
    <property type="entry name" value="STAS_anti-anti-sigma_factors"/>
    <property type="match status" value="1"/>
</dbReference>
<sequence>MRLKTKEFDDVVVIEVKGNLMGGPDLQKFRELLHKLLDKGKKKVVVDVKNVKFMNSAGLGTLISGLTTMRNSGGDLKIANPTDKIESLLMITRLIRVFETYNSVEEAVASYKKRTKKR</sequence>
<dbReference type="Pfam" id="PF01740">
    <property type="entry name" value="STAS"/>
    <property type="match status" value="1"/>
</dbReference>
<dbReference type="InterPro" id="IPR003658">
    <property type="entry name" value="Anti-sigma_ant"/>
</dbReference>
<reference evidence="4 7" key="1">
    <citation type="submission" date="2015-11" db="EMBL/GenBank/DDBJ databases">
        <authorList>
            <person name="Varghese N."/>
        </authorList>
    </citation>
    <scope>NUCLEOTIDE SEQUENCE [LARGE SCALE GENOMIC DNA]</scope>
    <source>
        <strain evidence="4 7">JGI-8</strain>
    </source>
</reference>
<evidence type="ECO:0000313" key="6">
    <source>
        <dbReference type="Proteomes" id="UP000182011"/>
    </source>
</evidence>
<dbReference type="AlphaFoldDB" id="A0A0N7MRY0"/>
<dbReference type="RefSeq" id="WP_075427306.1">
    <property type="nucleotide sequence ID" value="NZ_CZVI01000002.1"/>
</dbReference>
<proteinExistence type="inferred from homology"/>
<evidence type="ECO:0000256" key="2">
    <source>
        <dbReference type="RuleBase" id="RU003749"/>
    </source>
</evidence>
<keyword evidence="7" id="KW-1185">Reference proteome</keyword>
<accession>A0A0P1MRR8</accession>
<dbReference type="PANTHER" id="PTHR33495">
    <property type="entry name" value="ANTI-SIGMA FACTOR ANTAGONIST TM_1081-RELATED-RELATED"/>
    <property type="match status" value="1"/>
</dbReference>
<dbReference type="EMBL" id="CZVI01000002">
    <property type="protein sequence ID" value="CUS79083.1"/>
    <property type="molecule type" value="Genomic_DNA"/>
</dbReference>
<evidence type="ECO:0000313" key="5">
    <source>
        <dbReference type="EMBL" id="CUU03778.1"/>
    </source>
</evidence>
<dbReference type="Proteomes" id="UP000182200">
    <property type="component" value="Unassembled WGS sequence"/>
</dbReference>
<accession>A0A0N7MPH8</accession>
<dbReference type="GO" id="GO:0043856">
    <property type="term" value="F:anti-sigma factor antagonist activity"/>
    <property type="evidence" value="ECO:0007669"/>
    <property type="project" value="InterPro"/>
</dbReference>
<dbReference type="STRING" id="1633631.GCA_001442925_00842"/>
<dbReference type="SUPFAM" id="SSF52091">
    <property type="entry name" value="SpoIIaa-like"/>
    <property type="match status" value="1"/>
</dbReference>
<evidence type="ECO:0000256" key="1">
    <source>
        <dbReference type="ARBA" id="ARBA00009013"/>
    </source>
</evidence>
<accession>A0A0P1M099</accession>
<evidence type="ECO:0000313" key="7">
    <source>
        <dbReference type="Proteomes" id="UP000182200"/>
    </source>
</evidence>
<dbReference type="Gene3D" id="3.30.750.24">
    <property type="entry name" value="STAS domain"/>
    <property type="match status" value="1"/>
</dbReference>
<evidence type="ECO:0000313" key="4">
    <source>
        <dbReference type="EMBL" id="CUS79083.1"/>
    </source>
</evidence>
<accession>A0A0P1LWD8</accession>
<accession>A0A0P1P7Q5</accession>
<dbReference type="EMBL" id="FAOP01000004">
    <property type="protein sequence ID" value="CUU03778.1"/>
    <property type="molecule type" value="Genomic_DNA"/>
</dbReference>
<dbReference type="PROSITE" id="PS50801">
    <property type="entry name" value="STAS"/>
    <property type="match status" value="1"/>
</dbReference>
<organism evidence="5 6">
    <name type="scientific">Candidatus Kryptonium thompsonii</name>
    <dbReference type="NCBI Taxonomy" id="1633631"/>
    <lineage>
        <taxon>Bacteria</taxon>
        <taxon>Pseudomonadati</taxon>
        <taxon>Candidatus Kryptoniota</taxon>
        <taxon>Candidatus Kryptonium</taxon>
    </lineage>
</organism>
<dbReference type="InterPro" id="IPR036513">
    <property type="entry name" value="STAS_dom_sf"/>
</dbReference>
<accession>A0A0S4MXX6</accession>
<comment type="similarity">
    <text evidence="1 2">Belongs to the anti-sigma-factor antagonist family.</text>
</comment>
<accession>A0A0P1LYN4</accession>
<name>A0A0N7MRY0_9BACT</name>
<evidence type="ECO:0000259" key="3">
    <source>
        <dbReference type="PROSITE" id="PS50801"/>
    </source>
</evidence>
<protein>
    <recommendedName>
        <fullName evidence="2">Anti-sigma factor antagonist</fullName>
    </recommendedName>
</protein>
<accession>A0A0N7MRY0</accession>
<dbReference type="InterPro" id="IPR002645">
    <property type="entry name" value="STAS_dom"/>
</dbReference>
<reference evidence="5 6" key="2">
    <citation type="submission" date="2015-11" db="EMBL/GenBank/DDBJ databases">
        <authorList>
            <person name="Zhang Y."/>
            <person name="Guo Z."/>
        </authorList>
    </citation>
    <scope>NUCLEOTIDE SEQUENCE [LARGE SCALE GENOMIC DNA]</scope>
    <source>
        <strain evidence="5">JGI-4</strain>
    </source>
</reference>
<dbReference type="PANTHER" id="PTHR33495:SF2">
    <property type="entry name" value="ANTI-SIGMA FACTOR ANTAGONIST TM_1081-RELATED"/>
    <property type="match status" value="1"/>
</dbReference>
<accession>A0A0P1LGX7</accession>
<feature type="domain" description="STAS" evidence="3">
    <location>
        <begin position="1"/>
        <end position="111"/>
    </location>
</feature>
<gene>
    <name evidence="5" type="ORF">JGI4_00843</name>
    <name evidence="4" type="ORF">JGI8_00278</name>
</gene>
<dbReference type="Proteomes" id="UP000182011">
    <property type="component" value="Unassembled WGS sequence"/>
</dbReference>
<dbReference type="NCBIfam" id="TIGR00377">
    <property type="entry name" value="ant_ant_sig"/>
    <property type="match status" value="1"/>
</dbReference>